<dbReference type="Gene3D" id="1.10.10.970">
    <property type="entry name" value="RNA 2'-phosphotransferase, Tpt1/KptA family, N-terminal domain"/>
    <property type="match status" value="1"/>
</dbReference>
<organism evidence="6 7">
    <name type="scientific">Shimazuella alba</name>
    <dbReference type="NCBI Taxonomy" id="2690964"/>
    <lineage>
        <taxon>Bacteria</taxon>
        <taxon>Bacillati</taxon>
        <taxon>Bacillota</taxon>
        <taxon>Bacilli</taxon>
        <taxon>Bacillales</taxon>
        <taxon>Thermoactinomycetaceae</taxon>
        <taxon>Shimazuella</taxon>
    </lineage>
</organism>
<dbReference type="HAMAP" id="MF_00299">
    <property type="entry name" value="KptA"/>
    <property type="match status" value="1"/>
</dbReference>
<dbReference type="AlphaFoldDB" id="A0A6I4VUJ1"/>
<accession>A0A6I4VUJ1</accession>
<evidence type="ECO:0000256" key="3">
    <source>
        <dbReference type="ARBA" id="ARBA00023027"/>
    </source>
</evidence>
<evidence type="ECO:0000256" key="4">
    <source>
        <dbReference type="ARBA" id="ARBA00025212"/>
    </source>
</evidence>
<comment type="function">
    <text evidence="4 5">Removes the 2'-phosphate from RNA via an intermediate in which the phosphate is ADP-ribosylated by NAD followed by a presumed transesterification to release the RNA and generate ADP-ribose 1''-2''-cyclic phosphate (APPR&gt;P). May function as an ADP-ribosylase.</text>
</comment>
<evidence type="ECO:0000256" key="2">
    <source>
        <dbReference type="ARBA" id="ARBA00022679"/>
    </source>
</evidence>
<sequence length="191" mass="21813">MDNKKLKSKSKFLSLILRHQPELIGIKLDQNGWVSISAILNACKDHGKPLTMEELQFIVENNNKKRFAFDEKLQRIRANQGHSVKVDLGYEPKSPPSILYHGTAIQHLGDIIKNGLVKKSRHHIHLSVSADIALEVGKRHGVPVVLTIYSYQMEQDGYDFYVSDNGVWLTDHVPAKYILQKDHLKKISFHL</sequence>
<dbReference type="InterPro" id="IPR042081">
    <property type="entry name" value="RNA_2'-PTrans_C"/>
</dbReference>
<dbReference type="NCBIfam" id="NF002014">
    <property type="entry name" value="PRK00819.1-4"/>
    <property type="match status" value="1"/>
</dbReference>
<protein>
    <recommendedName>
        <fullName evidence="5">Probable RNA 2'-phosphotransferase</fullName>
        <ecNumber evidence="5">2.7.1.-</ecNumber>
    </recommendedName>
</protein>
<dbReference type="RefSeq" id="WP_160801547.1">
    <property type="nucleotide sequence ID" value="NZ_WUUL01000006.1"/>
</dbReference>
<dbReference type="InterPro" id="IPR042080">
    <property type="entry name" value="RNA_2'-PTrans_N"/>
</dbReference>
<comment type="caution">
    <text evidence="6">The sequence shown here is derived from an EMBL/GenBank/DDBJ whole genome shotgun (WGS) entry which is preliminary data.</text>
</comment>
<evidence type="ECO:0000313" key="7">
    <source>
        <dbReference type="Proteomes" id="UP000430692"/>
    </source>
</evidence>
<dbReference type="GO" id="GO:0003950">
    <property type="term" value="F:NAD+ poly-ADP-ribosyltransferase activity"/>
    <property type="evidence" value="ECO:0007669"/>
    <property type="project" value="InterPro"/>
</dbReference>
<reference evidence="6 7" key="1">
    <citation type="submission" date="2019-12" db="EMBL/GenBank/DDBJ databases">
        <title>Whole-genome analyses of novel actinobacteria.</title>
        <authorList>
            <person name="Sahin N."/>
            <person name="Saygin H."/>
        </authorList>
    </citation>
    <scope>NUCLEOTIDE SEQUENCE [LARGE SCALE GENOMIC DNA]</scope>
    <source>
        <strain evidence="6 7">KC615</strain>
    </source>
</reference>
<keyword evidence="2 5" id="KW-0808">Transferase</keyword>
<dbReference type="InterPro" id="IPR022928">
    <property type="entry name" value="RNA_2'-PTrans_KptA"/>
</dbReference>
<keyword evidence="3 5" id="KW-0520">NAD</keyword>
<dbReference type="PANTHER" id="PTHR12684:SF2">
    <property type="entry name" value="TRNA 2'-PHOSPHOTRANSFERASE 1"/>
    <property type="match status" value="1"/>
</dbReference>
<evidence type="ECO:0000256" key="1">
    <source>
        <dbReference type="ARBA" id="ARBA00009836"/>
    </source>
</evidence>
<dbReference type="EMBL" id="WUUL01000006">
    <property type="protein sequence ID" value="MXQ54191.1"/>
    <property type="molecule type" value="Genomic_DNA"/>
</dbReference>
<proteinExistence type="inferred from homology"/>
<dbReference type="InterPro" id="IPR002745">
    <property type="entry name" value="Ptrans_KptA/Tpt1"/>
</dbReference>
<comment type="similarity">
    <text evidence="1 5">Belongs to the KptA/TPT1 family.</text>
</comment>
<dbReference type="SUPFAM" id="SSF56399">
    <property type="entry name" value="ADP-ribosylation"/>
    <property type="match status" value="1"/>
</dbReference>
<dbReference type="Proteomes" id="UP000430692">
    <property type="component" value="Unassembled WGS sequence"/>
</dbReference>
<dbReference type="GO" id="GO:0006388">
    <property type="term" value="P:tRNA splicing, via endonucleolytic cleavage and ligation"/>
    <property type="evidence" value="ECO:0007669"/>
    <property type="project" value="UniProtKB-UniRule"/>
</dbReference>
<name>A0A6I4VUJ1_9BACL</name>
<evidence type="ECO:0000313" key="6">
    <source>
        <dbReference type="EMBL" id="MXQ54191.1"/>
    </source>
</evidence>
<dbReference type="GO" id="GO:0000215">
    <property type="term" value="F:tRNA 2'-phosphotransferase activity"/>
    <property type="evidence" value="ECO:0007669"/>
    <property type="project" value="TreeGrafter"/>
</dbReference>
<dbReference type="Gene3D" id="3.20.170.30">
    <property type="match status" value="1"/>
</dbReference>
<dbReference type="EC" id="2.7.1.-" evidence="5"/>
<gene>
    <name evidence="5" type="primary">kptA</name>
    <name evidence="6" type="ORF">GSM42_10780</name>
</gene>
<keyword evidence="7" id="KW-1185">Reference proteome</keyword>
<dbReference type="Pfam" id="PF01885">
    <property type="entry name" value="PTS_2-RNA"/>
    <property type="match status" value="1"/>
</dbReference>
<dbReference type="PANTHER" id="PTHR12684">
    <property type="entry name" value="PUTATIVE PHOSPHOTRANSFERASE"/>
    <property type="match status" value="1"/>
</dbReference>
<evidence type="ECO:0000256" key="5">
    <source>
        <dbReference type="HAMAP-Rule" id="MF_00299"/>
    </source>
</evidence>